<dbReference type="AlphaFoldDB" id="A0AB37HFT7"/>
<reference evidence="1 2" key="1">
    <citation type="submission" date="2020-12" db="EMBL/GenBank/DDBJ databases">
        <title>Taxonomic evaluation of the Bacillus sporothermodurans group of bacteria based on whole genome sequences.</title>
        <authorList>
            <person name="Fiedler G."/>
            <person name="Herbstmann A.-D."/>
            <person name="Doll E."/>
            <person name="Wenning M."/>
            <person name="Brinks E."/>
            <person name="Kabisch J."/>
            <person name="Breitenwieser F."/>
            <person name="Lappann M."/>
            <person name="Boehnlein C."/>
            <person name="Franz C."/>
        </authorList>
    </citation>
    <scope>NUCLEOTIDE SEQUENCE [LARGE SCALE GENOMIC DNA]</scope>
    <source>
        <strain evidence="1 2">DSM 10599</strain>
    </source>
</reference>
<accession>A0AB37HFT7</accession>
<organism evidence="1 2">
    <name type="scientific">Heyndrickxia sporothermodurans</name>
    <dbReference type="NCBI Taxonomy" id="46224"/>
    <lineage>
        <taxon>Bacteria</taxon>
        <taxon>Bacillati</taxon>
        <taxon>Bacillota</taxon>
        <taxon>Bacilli</taxon>
        <taxon>Bacillales</taxon>
        <taxon>Bacillaceae</taxon>
        <taxon>Heyndrickxia</taxon>
    </lineage>
</organism>
<dbReference type="RefSeq" id="WP_202299876.1">
    <property type="nucleotide sequence ID" value="NZ_CP066701.1"/>
</dbReference>
<proteinExistence type="predicted"/>
<evidence type="ECO:0000313" key="1">
    <source>
        <dbReference type="EMBL" id="QQX26209.1"/>
    </source>
</evidence>
<dbReference type="EMBL" id="CP066701">
    <property type="protein sequence ID" value="QQX26209.1"/>
    <property type="molecule type" value="Genomic_DNA"/>
</dbReference>
<protein>
    <submittedName>
        <fullName evidence="1">Uncharacterized protein</fullName>
    </submittedName>
</protein>
<dbReference type="KEGG" id="hspo:JGZ69_04755"/>
<evidence type="ECO:0000313" key="2">
    <source>
        <dbReference type="Proteomes" id="UP000595512"/>
    </source>
</evidence>
<gene>
    <name evidence="1" type="ORF">JGZ69_04755</name>
</gene>
<sequence length="54" mass="6427">MEENFNGKKDENEVRKLSQQEVRWLLEGLSIQQPKVPFKNHKKEYSKQARNVGL</sequence>
<dbReference type="Proteomes" id="UP000595512">
    <property type="component" value="Chromosome"/>
</dbReference>
<name>A0AB37HFT7_9BACI</name>